<keyword evidence="8" id="KW-0902">Two-component regulatory system</keyword>
<keyword evidence="5" id="KW-0547">Nucleotide-binding</keyword>
<dbReference type="EC" id="2.7.13.3" evidence="2"/>
<dbReference type="CDD" id="cd16917">
    <property type="entry name" value="HATPase_UhpB-NarQ-NarX-like"/>
    <property type="match status" value="1"/>
</dbReference>
<dbReference type="PANTHER" id="PTHR24421">
    <property type="entry name" value="NITRATE/NITRITE SENSOR PROTEIN NARX-RELATED"/>
    <property type="match status" value="1"/>
</dbReference>
<dbReference type="PROSITE" id="PS50109">
    <property type="entry name" value="HIS_KIN"/>
    <property type="match status" value="1"/>
</dbReference>
<dbReference type="InterPro" id="IPR050482">
    <property type="entry name" value="Sensor_HK_TwoCompSys"/>
</dbReference>
<dbReference type="Gene3D" id="1.20.5.1930">
    <property type="match status" value="1"/>
</dbReference>
<keyword evidence="4" id="KW-0808">Transferase</keyword>
<feature type="domain" description="Histidine kinase" evidence="9">
    <location>
        <begin position="356"/>
        <end position="549"/>
    </location>
</feature>
<dbReference type="GO" id="GO:0016020">
    <property type="term" value="C:membrane"/>
    <property type="evidence" value="ECO:0007669"/>
    <property type="project" value="InterPro"/>
</dbReference>
<dbReference type="GO" id="GO:0000155">
    <property type="term" value="F:phosphorelay sensor kinase activity"/>
    <property type="evidence" value="ECO:0007669"/>
    <property type="project" value="InterPro"/>
</dbReference>
<dbReference type="AlphaFoldDB" id="A0A9X3N2D6"/>
<evidence type="ECO:0000259" key="9">
    <source>
        <dbReference type="PROSITE" id="PS50109"/>
    </source>
</evidence>
<evidence type="ECO:0000256" key="6">
    <source>
        <dbReference type="ARBA" id="ARBA00022777"/>
    </source>
</evidence>
<dbReference type="Proteomes" id="UP001149140">
    <property type="component" value="Unassembled WGS sequence"/>
</dbReference>
<dbReference type="InterPro" id="IPR005467">
    <property type="entry name" value="His_kinase_dom"/>
</dbReference>
<dbReference type="Gene3D" id="3.30.565.10">
    <property type="entry name" value="Histidine kinase-like ATPase, C-terminal domain"/>
    <property type="match status" value="1"/>
</dbReference>
<dbReference type="SMART" id="SM00387">
    <property type="entry name" value="HATPase_c"/>
    <property type="match status" value="1"/>
</dbReference>
<evidence type="ECO:0000256" key="3">
    <source>
        <dbReference type="ARBA" id="ARBA00022553"/>
    </source>
</evidence>
<reference evidence="10" key="1">
    <citation type="submission" date="2022-10" db="EMBL/GenBank/DDBJ databases">
        <title>The WGS of Solirubrobacter ginsenosidimutans DSM 21036.</title>
        <authorList>
            <person name="Jiang Z."/>
        </authorList>
    </citation>
    <scope>NUCLEOTIDE SEQUENCE</scope>
    <source>
        <strain evidence="10">DSM 21036</strain>
    </source>
</reference>
<dbReference type="InterPro" id="IPR003018">
    <property type="entry name" value="GAF"/>
</dbReference>
<dbReference type="InterPro" id="IPR029016">
    <property type="entry name" value="GAF-like_dom_sf"/>
</dbReference>
<dbReference type="InterPro" id="IPR003594">
    <property type="entry name" value="HATPase_dom"/>
</dbReference>
<dbReference type="EMBL" id="JAPDOD010000111">
    <property type="protein sequence ID" value="MDA0167391.1"/>
    <property type="molecule type" value="Genomic_DNA"/>
</dbReference>
<dbReference type="Pfam" id="PF02518">
    <property type="entry name" value="HATPase_c"/>
    <property type="match status" value="1"/>
</dbReference>
<dbReference type="Pfam" id="PF13492">
    <property type="entry name" value="GAF_3"/>
    <property type="match status" value="1"/>
</dbReference>
<evidence type="ECO:0000256" key="7">
    <source>
        <dbReference type="ARBA" id="ARBA00022840"/>
    </source>
</evidence>
<name>A0A9X3N2D6_9ACTN</name>
<dbReference type="PANTHER" id="PTHR24421:SF10">
    <property type="entry name" value="NITRATE_NITRITE SENSOR PROTEIN NARQ"/>
    <property type="match status" value="1"/>
</dbReference>
<comment type="catalytic activity">
    <reaction evidence="1">
        <text>ATP + protein L-histidine = ADP + protein N-phospho-L-histidine.</text>
        <dbReference type="EC" id="2.7.13.3"/>
    </reaction>
</comment>
<dbReference type="Pfam" id="PF13185">
    <property type="entry name" value="GAF_2"/>
    <property type="match status" value="1"/>
</dbReference>
<comment type="caution">
    <text evidence="10">The sequence shown here is derived from an EMBL/GenBank/DDBJ whole genome shotgun (WGS) entry which is preliminary data.</text>
</comment>
<dbReference type="GO" id="GO:0046983">
    <property type="term" value="F:protein dimerization activity"/>
    <property type="evidence" value="ECO:0007669"/>
    <property type="project" value="InterPro"/>
</dbReference>
<feature type="non-terminal residue" evidence="10">
    <location>
        <position position="565"/>
    </location>
</feature>
<dbReference type="Gene3D" id="3.30.450.40">
    <property type="match status" value="2"/>
</dbReference>
<dbReference type="SUPFAM" id="SSF55781">
    <property type="entry name" value="GAF domain-like"/>
    <property type="match status" value="2"/>
</dbReference>
<evidence type="ECO:0000256" key="2">
    <source>
        <dbReference type="ARBA" id="ARBA00012438"/>
    </source>
</evidence>
<evidence type="ECO:0000256" key="4">
    <source>
        <dbReference type="ARBA" id="ARBA00022679"/>
    </source>
</evidence>
<sequence>MDEARLRRLLDVGRSLITQLDPEAVFARLLEVARELTGARYAAIGVLDERRERLERFLTAGIDDDTHRLIGQLPGGHGVLGVLIDEPQRLRLADVAAHPRSYGFPLAHPPMTTFLGVPIVVEDQAWGNLYLTEKDGGEFTDDDEEAAVVLADWAAIAISNSRLYRAVRERRDELERAVRGLETTTEISRALGGETDLERVLELVVKRSRALLDARSAEIALLDGDEFVIAAVAGEGVGGVPGTRISIDESLAGAALKSGRLQRVPEIPRDSFAYRELGARSALVTPMSFRNRPVGFLIVFDRLRGDRPFNEEDERLLEAFAASAAIAVATAQHAGDEALRRSIEASERERSRWARELHDETLQQLAALRVLLSGALRSGDHDRLQTAVGDAIEYLKTGVGDLRSLITDLRPAALDEFGIESALEALAERVSRQTDAVVDLEVDLVHDDEADSRYSPEIEATVYRVVQEALTNAVKHGEATRVHVRVSDRDGTVNVTVRDDGKGFNPQESSAGFGLLGIRERLALVRGTLKIESAPGVGTTLEISISLLTPRPPPDAGRASRAVPP</sequence>
<keyword evidence="3" id="KW-0597">Phosphoprotein</keyword>
<evidence type="ECO:0000313" key="11">
    <source>
        <dbReference type="Proteomes" id="UP001149140"/>
    </source>
</evidence>
<dbReference type="SMART" id="SM00065">
    <property type="entry name" value="GAF"/>
    <property type="match status" value="2"/>
</dbReference>
<dbReference type="SUPFAM" id="SSF55874">
    <property type="entry name" value="ATPase domain of HSP90 chaperone/DNA topoisomerase II/histidine kinase"/>
    <property type="match status" value="1"/>
</dbReference>
<keyword evidence="11" id="KW-1185">Reference proteome</keyword>
<protein>
    <recommendedName>
        <fullName evidence="2">histidine kinase</fullName>
        <ecNumber evidence="2">2.7.13.3</ecNumber>
    </recommendedName>
</protein>
<dbReference type="GO" id="GO:0005524">
    <property type="term" value="F:ATP binding"/>
    <property type="evidence" value="ECO:0007669"/>
    <property type="project" value="UniProtKB-KW"/>
</dbReference>
<evidence type="ECO:0000313" key="10">
    <source>
        <dbReference type="EMBL" id="MDA0167391.1"/>
    </source>
</evidence>
<dbReference type="Pfam" id="PF07730">
    <property type="entry name" value="HisKA_3"/>
    <property type="match status" value="1"/>
</dbReference>
<evidence type="ECO:0000256" key="1">
    <source>
        <dbReference type="ARBA" id="ARBA00000085"/>
    </source>
</evidence>
<proteinExistence type="predicted"/>
<evidence type="ECO:0000256" key="8">
    <source>
        <dbReference type="ARBA" id="ARBA00023012"/>
    </source>
</evidence>
<dbReference type="InterPro" id="IPR011712">
    <property type="entry name" value="Sig_transdc_His_kin_sub3_dim/P"/>
</dbReference>
<keyword evidence="6 10" id="KW-0418">Kinase</keyword>
<keyword evidence="7" id="KW-0067">ATP-binding</keyword>
<gene>
    <name evidence="10" type="ORF">OM076_44440</name>
</gene>
<organism evidence="10 11">
    <name type="scientific">Solirubrobacter ginsenosidimutans</name>
    <dbReference type="NCBI Taxonomy" id="490573"/>
    <lineage>
        <taxon>Bacteria</taxon>
        <taxon>Bacillati</taxon>
        <taxon>Actinomycetota</taxon>
        <taxon>Thermoleophilia</taxon>
        <taxon>Solirubrobacterales</taxon>
        <taxon>Solirubrobacteraceae</taxon>
        <taxon>Solirubrobacter</taxon>
    </lineage>
</organism>
<dbReference type="InterPro" id="IPR036890">
    <property type="entry name" value="HATPase_C_sf"/>
</dbReference>
<evidence type="ECO:0000256" key="5">
    <source>
        <dbReference type="ARBA" id="ARBA00022741"/>
    </source>
</evidence>
<accession>A0A9X3N2D6</accession>